<proteinExistence type="inferred from homology"/>
<dbReference type="PANTHER" id="PTHR43848">
    <property type="entry name" value="PUTRESCINE TRANSPORT SYSTEM PERMEASE PROTEIN POTI"/>
    <property type="match status" value="1"/>
</dbReference>
<keyword evidence="7 8" id="KW-0472">Membrane</keyword>
<dbReference type="GO" id="GO:0055085">
    <property type="term" value="P:transmembrane transport"/>
    <property type="evidence" value="ECO:0007669"/>
    <property type="project" value="InterPro"/>
</dbReference>
<evidence type="ECO:0000256" key="6">
    <source>
        <dbReference type="ARBA" id="ARBA00022989"/>
    </source>
</evidence>
<dbReference type="RefSeq" id="WP_037171534.1">
    <property type="nucleotide sequence ID" value="NZ_CP039694.1"/>
</dbReference>
<dbReference type="Pfam" id="PF00528">
    <property type="entry name" value="BPD_transp_1"/>
    <property type="match status" value="1"/>
</dbReference>
<feature type="transmembrane region" description="Helical" evidence="8">
    <location>
        <begin position="124"/>
        <end position="141"/>
    </location>
</feature>
<accession>A0A4D7E4U6</accession>
<evidence type="ECO:0000256" key="8">
    <source>
        <dbReference type="RuleBase" id="RU363032"/>
    </source>
</evidence>
<dbReference type="GO" id="GO:0005886">
    <property type="term" value="C:plasma membrane"/>
    <property type="evidence" value="ECO:0007669"/>
    <property type="project" value="UniProtKB-SubCell"/>
</dbReference>
<feature type="transmembrane region" description="Helical" evidence="8">
    <location>
        <begin position="63"/>
        <end position="83"/>
    </location>
</feature>
<dbReference type="Proteomes" id="UP000298545">
    <property type="component" value="Plasmid pTiCFBP5473"/>
</dbReference>
<dbReference type="PANTHER" id="PTHR43848:SF2">
    <property type="entry name" value="PUTRESCINE TRANSPORT SYSTEM PERMEASE PROTEIN POTI"/>
    <property type="match status" value="1"/>
</dbReference>
<keyword evidence="5 8" id="KW-0812">Transmembrane</keyword>
<organism evidence="10 11">
    <name type="scientific">Agrobacterium larrymoorei</name>
    <dbReference type="NCBI Taxonomy" id="160699"/>
    <lineage>
        <taxon>Bacteria</taxon>
        <taxon>Pseudomonadati</taxon>
        <taxon>Pseudomonadota</taxon>
        <taxon>Alphaproteobacteria</taxon>
        <taxon>Hyphomicrobiales</taxon>
        <taxon>Rhizobiaceae</taxon>
        <taxon>Rhizobium/Agrobacterium group</taxon>
        <taxon>Agrobacterium</taxon>
    </lineage>
</organism>
<keyword evidence="10" id="KW-0614">Plasmid</keyword>
<dbReference type="AlphaFoldDB" id="A0A4D7E4U6"/>
<dbReference type="InterPro" id="IPR051789">
    <property type="entry name" value="Bact_Polyamine_Transport"/>
</dbReference>
<dbReference type="PROSITE" id="PS50928">
    <property type="entry name" value="ABC_TM1"/>
    <property type="match status" value="1"/>
</dbReference>
<dbReference type="KEGG" id="alf:CFBP5473_24505"/>
<evidence type="ECO:0000256" key="1">
    <source>
        <dbReference type="ARBA" id="ARBA00004651"/>
    </source>
</evidence>
<dbReference type="EMBL" id="CP039694">
    <property type="protein sequence ID" value="QCJ01107.1"/>
    <property type="molecule type" value="Genomic_DNA"/>
</dbReference>
<feature type="domain" description="ABC transmembrane type-1" evidence="9">
    <location>
        <begin position="57"/>
        <end position="247"/>
    </location>
</feature>
<dbReference type="SUPFAM" id="SSF161098">
    <property type="entry name" value="MetI-like"/>
    <property type="match status" value="1"/>
</dbReference>
<dbReference type="InterPro" id="IPR000515">
    <property type="entry name" value="MetI-like"/>
</dbReference>
<keyword evidence="3 8" id="KW-0813">Transport</keyword>
<keyword evidence="4" id="KW-1003">Cell membrane</keyword>
<name>A0A4D7E4U6_9HYPH</name>
<reference evidence="10 11" key="1">
    <citation type="submission" date="2019-04" db="EMBL/GenBank/DDBJ databases">
        <title>Complete genome sequence of Agrobacterium larrymoorei CFBP5473.</title>
        <authorList>
            <person name="Haryono M."/>
            <person name="Chou L."/>
            <person name="Lin Y.-C."/>
            <person name="Lai E.-M."/>
            <person name="Kuo C.-H."/>
        </authorList>
    </citation>
    <scope>NUCLEOTIDE SEQUENCE [LARGE SCALE GENOMIC DNA]</scope>
    <source>
        <strain evidence="10 11">CFBP5473</strain>
        <plasmid evidence="11">pticfbp5473</plasmid>
    </source>
</reference>
<keyword evidence="6 8" id="KW-1133">Transmembrane helix</keyword>
<evidence type="ECO:0000256" key="5">
    <source>
        <dbReference type="ARBA" id="ARBA00022692"/>
    </source>
</evidence>
<dbReference type="InterPro" id="IPR035906">
    <property type="entry name" value="MetI-like_sf"/>
</dbReference>
<dbReference type="STRING" id="1367849.GCA_000518585_04100"/>
<evidence type="ECO:0000256" key="2">
    <source>
        <dbReference type="ARBA" id="ARBA00007069"/>
    </source>
</evidence>
<protein>
    <submittedName>
        <fullName evidence="10">ABC transporter permease</fullName>
    </submittedName>
</protein>
<evidence type="ECO:0000256" key="7">
    <source>
        <dbReference type="ARBA" id="ARBA00023136"/>
    </source>
</evidence>
<evidence type="ECO:0000313" key="10">
    <source>
        <dbReference type="EMBL" id="QCJ01107.1"/>
    </source>
</evidence>
<feature type="transmembrane region" description="Helical" evidence="8">
    <location>
        <begin position="228"/>
        <end position="250"/>
    </location>
</feature>
<feature type="transmembrane region" description="Helical" evidence="8">
    <location>
        <begin position="170"/>
        <end position="190"/>
    </location>
</feature>
<comment type="similarity">
    <text evidence="2">Belongs to the binding-protein-dependent transport system permease family. CysTW subfamily.</text>
</comment>
<comment type="subcellular location">
    <subcellularLocation>
        <location evidence="1 8">Cell membrane</location>
        <topology evidence="1 8">Multi-pass membrane protein</topology>
    </subcellularLocation>
</comment>
<feature type="transmembrane region" description="Helical" evidence="8">
    <location>
        <begin position="95"/>
        <end position="117"/>
    </location>
</feature>
<evidence type="ECO:0000259" key="9">
    <source>
        <dbReference type="PROSITE" id="PS50928"/>
    </source>
</evidence>
<feature type="transmembrane region" description="Helical" evidence="8">
    <location>
        <begin position="6"/>
        <end position="26"/>
    </location>
</feature>
<gene>
    <name evidence="10" type="ORF">CFBP5473_24505</name>
</gene>
<evidence type="ECO:0000313" key="11">
    <source>
        <dbReference type="Proteomes" id="UP000298545"/>
    </source>
</evidence>
<dbReference type="Gene3D" id="1.10.3720.10">
    <property type="entry name" value="MetI-like"/>
    <property type="match status" value="1"/>
</dbReference>
<dbReference type="CDD" id="cd06261">
    <property type="entry name" value="TM_PBP2"/>
    <property type="match status" value="1"/>
</dbReference>
<dbReference type="OrthoDB" id="9815533at2"/>
<geneLocation type="plasmid" evidence="11">
    <name>pticfbp5473</name>
</geneLocation>
<evidence type="ECO:0000256" key="3">
    <source>
        <dbReference type="ARBA" id="ARBA00022448"/>
    </source>
</evidence>
<sequence>MLLRIWAWAFLAFLYAPVVLITLFSFHSTPSLTFPFTGFSLRWYHTIFSNADFMQSLWNSVRVATLSAVATTLLGAMAALALVRLNGPVKTAFAFLSFSPIALPGLFLGIALVALFAQFGISRSLTTVVIAHVLFTLPFFIEAMRSSVEYFDLTLEDAARDLGATPFQTFRLVTLPIIAPTIAGAAILCFALSFDEFIITVFASGSDTTLPLFVFSMMRRTIDPTINAASVLALAVSTLVLVIGGLLMWYRRRTAINSRANQTGE</sequence>
<evidence type="ECO:0000256" key="4">
    <source>
        <dbReference type="ARBA" id="ARBA00022475"/>
    </source>
</evidence>